<feature type="region of interest" description="Disordered" evidence="1">
    <location>
        <begin position="116"/>
        <end position="196"/>
    </location>
</feature>
<evidence type="ECO:0000313" key="2">
    <source>
        <dbReference type="EMBL" id="CAG2209470.1"/>
    </source>
</evidence>
<name>A0A8S3RLG1_MYTED</name>
<dbReference type="EMBL" id="CAJPWZ010001182">
    <property type="protein sequence ID" value="CAG2209470.1"/>
    <property type="molecule type" value="Genomic_DNA"/>
</dbReference>
<feature type="compositionally biased region" description="Polar residues" evidence="1">
    <location>
        <begin position="139"/>
        <end position="166"/>
    </location>
</feature>
<comment type="caution">
    <text evidence="2">The sequence shown here is derived from an EMBL/GenBank/DDBJ whole genome shotgun (WGS) entry which is preliminary data.</text>
</comment>
<evidence type="ECO:0000256" key="1">
    <source>
        <dbReference type="SAM" id="MobiDB-lite"/>
    </source>
</evidence>
<feature type="compositionally biased region" description="Basic and acidic residues" evidence="1">
    <location>
        <begin position="167"/>
        <end position="181"/>
    </location>
</feature>
<keyword evidence="3" id="KW-1185">Reference proteome</keyword>
<feature type="compositionally biased region" description="Basic and acidic residues" evidence="1">
    <location>
        <begin position="116"/>
        <end position="137"/>
    </location>
</feature>
<dbReference type="OrthoDB" id="10033767at2759"/>
<protein>
    <submittedName>
        <fullName evidence="2">Uncharacterized protein</fullName>
    </submittedName>
</protein>
<gene>
    <name evidence="2" type="ORF">MEDL_23601</name>
</gene>
<organism evidence="2 3">
    <name type="scientific">Mytilus edulis</name>
    <name type="common">Blue mussel</name>
    <dbReference type="NCBI Taxonomy" id="6550"/>
    <lineage>
        <taxon>Eukaryota</taxon>
        <taxon>Metazoa</taxon>
        <taxon>Spiralia</taxon>
        <taxon>Lophotrochozoa</taxon>
        <taxon>Mollusca</taxon>
        <taxon>Bivalvia</taxon>
        <taxon>Autobranchia</taxon>
        <taxon>Pteriomorphia</taxon>
        <taxon>Mytilida</taxon>
        <taxon>Mytiloidea</taxon>
        <taxon>Mytilidae</taxon>
        <taxon>Mytilinae</taxon>
        <taxon>Mytilus</taxon>
    </lineage>
</organism>
<evidence type="ECO:0000313" key="3">
    <source>
        <dbReference type="Proteomes" id="UP000683360"/>
    </source>
</evidence>
<reference evidence="2" key="1">
    <citation type="submission" date="2021-03" db="EMBL/GenBank/DDBJ databases">
        <authorList>
            <person name="Bekaert M."/>
        </authorList>
    </citation>
    <scope>NUCLEOTIDE SEQUENCE</scope>
</reference>
<dbReference type="Proteomes" id="UP000683360">
    <property type="component" value="Unassembled WGS sequence"/>
</dbReference>
<dbReference type="AlphaFoldDB" id="A0A8S3RLG1"/>
<proteinExistence type="predicted"/>
<accession>A0A8S3RLG1</accession>
<sequence length="196" mass="22329">MMRASQAVNKLPRRKEAINKFTEKDHLFNRVVEEFENASTFFPNSMSDDTVGKHISMITACLWYLDGSTAKIMERSAHLVDVKPLPERFLTGFDGFNDWKRKKEGSPIINRNLEEHPAQSEQSDHPAQSEKSDHPAKSEQLNHPTQSEKSNHQAQSEQSDHPTQSDQSDHAARSEQSDHLAESNIPNTNYDEPVFC</sequence>